<proteinExistence type="predicted"/>
<dbReference type="AlphaFoldDB" id="A0A1Y1N4Q0"/>
<keyword evidence="1" id="KW-0472">Membrane</keyword>
<reference evidence="2" key="1">
    <citation type="journal article" date="2016" name="Sci. Rep.">
        <title>Molecular characterization of firefly nuptial gifts: a multi-omics approach sheds light on postcopulatory sexual selection.</title>
        <authorList>
            <person name="Al-Wathiqui N."/>
            <person name="Fallon T.R."/>
            <person name="South A."/>
            <person name="Weng J.K."/>
            <person name="Lewis S.M."/>
        </authorList>
    </citation>
    <scope>NUCLEOTIDE SEQUENCE</scope>
</reference>
<evidence type="ECO:0000313" key="2">
    <source>
        <dbReference type="EMBL" id="JAV91860.1"/>
    </source>
</evidence>
<dbReference type="EMBL" id="GEZM01015189">
    <property type="protein sequence ID" value="JAV91860.1"/>
    <property type="molecule type" value="Transcribed_RNA"/>
</dbReference>
<sequence>MRPNRNSCHSGDLACSLVIFAASVHTEGIMRVVANFKKSLHSEPPSAANLHISLYTDKHSNLSSYASEVYFRRCPVKFALSAAFVSSGTIVAASLGPGVVFLVFRNSAAVTNFRDVPTADNRGFFQYDVISVGDGSSLLRCTHIKKASACLQPPWSKENQNHNTRTHSCILYLLMRHNLCIQH</sequence>
<evidence type="ECO:0000256" key="1">
    <source>
        <dbReference type="SAM" id="Phobius"/>
    </source>
</evidence>
<protein>
    <submittedName>
        <fullName evidence="2">Uncharacterized protein</fullName>
    </submittedName>
</protein>
<accession>A0A1Y1N4Q0</accession>
<keyword evidence="1" id="KW-0812">Transmembrane</keyword>
<organism evidence="2">
    <name type="scientific">Photinus pyralis</name>
    <name type="common">Common eastern firefly</name>
    <name type="synonym">Lampyris pyralis</name>
    <dbReference type="NCBI Taxonomy" id="7054"/>
    <lineage>
        <taxon>Eukaryota</taxon>
        <taxon>Metazoa</taxon>
        <taxon>Ecdysozoa</taxon>
        <taxon>Arthropoda</taxon>
        <taxon>Hexapoda</taxon>
        <taxon>Insecta</taxon>
        <taxon>Pterygota</taxon>
        <taxon>Neoptera</taxon>
        <taxon>Endopterygota</taxon>
        <taxon>Coleoptera</taxon>
        <taxon>Polyphaga</taxon>
        <taxon>Elateriformia</taxon>
        <taxon>Elateroidea</taxon>
        <taxon>Lampyridae</taxon>
        <taxon>Lampyrinae</taxon>
        <taxon>Photinus</taxon>
    </lineage>
</organism>
<name>A0A1Y1N4Q0_PHOPY</name>
<keyword evidence="1" id="KW-1133">Transmembrane helix</keyword>
<feature type="transmembrane region" description="Helical" evidence="1">
    <location>
        <begin position="78"/>
        <end position="104"/>
    </location>
</feature>